<dbReference type="PANTHER" id="PTHR46747">
    <property type="entry name" value="ALPHA-PROTEIN KINASE 1"/>
    <property type="match status" value="1"/>
</dbReference>
<dbReference type="Proteomes" id="UP000233120">
    <property type="component" value="Unassembled WGS sequence"/>
</dbReference>
<keyword evidence="2" id="KW-1185">Reference proteome</keyword>
<dbReference type="GeneTree" id="ENSGT00940000159753"/>
<dbReference type="GO" id="GO:0045087">
    <property type="term" value="P:innate immune response"/>
    <property type="evidence" value="ECO:0007669"/>
    <property type="project" value="TreeGrafter"/>
</dbReference>
<evidence type="ECO:0000313" key="2">
    <source>
        <dbReference type="Proteomes" id="UP000233120"/>
    </source>
</evidence>
<dbReference type="Ensembl" id="ENSMNET00000048303.1">
    <property type="protein sequence ID" value="ENSMNEP00000024036.1"/>
    <property type="gene ID" value="ENSMNEG00000035578.1"/>
</dbReference>
<gene>
    <name evidence="1" type="primary">ALPK1</name>
</gene>
<reference evidence="1" key="2">
    <citation type="submission" date="2025-09" db="UniProtKB">
        <authorList>
            <consortium name="Ensembl"/>
        </authorList>
    </citation>
    <scope>IDENTIFICATION</scope>
</reference>
<protein>
    <submittedName>
        <fullName evidence="1">Alpha kinase 1</fullName>
    </submittedName>
</protein>
<dbReference type="GO" id="GO:0048029">
    <property type="term" value="F:monosaccharide binding"/>
    <property type="evidence" value="ECO:0007669"/>
    <property type="project" value="TreeGrafter"/>
</dbReference>
<dbReference type="Bgee" id="ENSMNEG00000035578">
    <property type="expression patterns" value="Expressed in lung and 11 other cell types or tissues"/>
</dbReference>
<dbReference type="GO" id="GO:0002753">
    <property type="term" value="P:cytoplasmic pattern recognition receptor signaling pathway"/>
    <property type="evidence" value="ECO:0007669"/>
    <property type="project" value="TreeGrafter"/>
</dbReference>
<organism evidence="1 2">
    <name type="scientific">Macaca nemestrina</name>
    <name type="common">Pig-tailed macaque</name>
    <dbReference type="NCBI Taxonomy" id="9545"/>
    <lineage>
        <taxon>Eukaryota</taxon>
        <taxon>Metazoa</taxon>
        <taxon>Chordata</taxon>
        <taxon>Craniata</taxon>
        <taxon>Vertebrata</taxon>
        <taxon>Euteleostomi</taxon>
        <taxon>Mammalia</taxon>
        <taxon>Eutheria</taxon>
        <taxon>Euarchontoglires</taxon>
        <taxon>Primates</taxon>
        <taxon>Haplorrhini</taxon>
        <taxon>Catarrhini</taxon>
        <taxon>Cercopithecidae</taxon>
        <taxon>Cercopithecinae</taxon>
        <taxon>Macaca</taxon>
    </lineage>
</organism>
<dbReference type="AlphaFoldDB" id="A0A2K6CK41"/>
<dbReference type="SMR" id="A0A2K6CK41"/>
<accession>A0A2K6CK41</accession>
<dbReference type="PANTHER" id="PTHR46747:SF1">
    <property type="entry name" value="ALPHA-PROTEIN KINASE 1"/>
    <property type="match status" value="1"/>
</dbReference>
<dbReference type="InterPro" id="IPR043529">
    <property type="entry name" value="ALPK1"/>
</dbReference>
<reference evidence="1" key="1">
    <citation type="submission" date="2025-08" db="UniProtKB">
        <authorList>
            <consortium name="Ensembl"/>
        </authorList>
    </citation>
    <scope>IDENTIFICATION</scope>
</reference>
<dbReference type="GO" id="GO:0004674">
    <property type="term" value="F:protein serine/threonine kinase activity"/>
    <property type="evidence" value="ECO:0007669"/>
    <property type="project" value="InterPro"/>
</dbReference>
<name>A0A2K6CK41_MACNE</name>
<dbReference type="GO" id="GO:0005929">
    <property type="term" value="C:cilium"/>
    <property type="evidence" value="ECO:0007669"/>
    <property type="project" value="TreeGrafter"/>
</dbReference>
<evidence type="ECO:0000313" key="1">
    <source>
        <dbReference type="Ensembl" id="ENSMNEP00000024036.1"/>
    </source>
</evidence>
<proteinExistence type="predicted"/>
<sequence length="167" mass="18541">MNNQKAVAALLQECKQVLDQLLLEGPDVSEEDKSEDQRCRASLPGELRTLIQEAKEMKWPFVPEKWQYKQAVGPEDKTNLKDVIGARLQQLLASLRASILARDCAAAAAIVFLVDRFLYGLDVSGKLLQVAKGLHKLQPTTPIAPQVVIRQARISMNSGFHPAKHSM</sequence>